<keyword evidence="6" id="KW-0679">Respiratory chain</keyword>
<evidence type="ECO:0000256" key="2">
    <source>
        <dbReference type="ARBA" id="ARBA00004298"/>
    </source>
</evidence>
<comment type="function">
    <text evidence="1">Accessory subunit of the mitochondrial membrane respiratory chain NADH dehydrogenase (Complex I), that is believed not to be involved in catalysis. Complex I functions in the transfer of electrons from NADH to the respiratory chain. The immediate electron acceptor for the enzyme is believed to be ubiquinone.</text>
</comment>
<keyword evidence="11" id="KW-0496">Mitochondrion</keyword>
<comment type="subcellular location">
    <subcellularLocation>
        <location evidence="2">Mitochondrion inner membrane</location>
        <topology evidence="2">Single-pass membrane protein</topology>
        <orientation evidence="2">Matrix side</orientation>
    </subcellularLocation>
</comment>
<feature type="transmembrane region" description="Helical" evidence="14">
    <location>
        <begin position="6"/>
        <end position="25"/>
    </location>
</feature>
<dbReference type="Pfam" id="PF15879">
    <property type="entry name" value="MWFE"/>
    <property type="match status" value="1"/>
</dbReference>
<evidence type="ECO:0000256" key="4">
    <source>
        <dbReference type="ARBA" id="ARBA00016392"/>
    </source>
</evidence>
<keyword evidence="8" id="KW-0999">Mitochondrion inner membrane</keyword>
<dbReference type="EMBL" id="ML014134">
    <property type="protein sequence ID" value="RKP02839.1"/>
    <property type="molecule type" value="Genomic_DNA"/>
</dbReference>
<evidence type="ECO:0000256" key="10">
    <source>
        <dbReference type="ARBA" id="ARBA00022989"/>
    </source>
</evidence>
<keyword evidence="7 14" id="KW-0812">Transmembrane</keyword>
<dbReference type="STRING" id="1555241.A0A4V1IV51"/>
<dbReference type="Proteomes" id="UP000274922">
    <property type="component" value="Unassembled WGS sequence"/>
</dbReference>
<dbReference type="PANTHER" id="PTHR17098:SF2">
    <property type="entry name" value="NADH DEHYDROGENASE [UBIQUINONE] 1 ALPHA SUBCOMPLEX SUBUNIT 1"/>
    <property type="match status" value="1"/>
</dbReference>
<proteinExistence type="inferred from homology"/>
<evidence type="ECO:0000313" key="16">
    <source>
        <dbReference type="Proteomes" id="UP000274922"/>
    </source>
</evidence>
<evidence type="ECO:0000256" key="11">
    <source>
        <dbReference type="ARBA" id="ARBA00023128"/>
    </source>
</evidence>
<evidence type="ECO:0000256" key="3">
    <source>
        <dbReference type="ARBA" id="ARBA00009960"/>
    </source>
</evidence>
<dbReference type="OrthoDB" id="1920692at2759"/>
<keyword evidence="12 14" id="KW-0472">Membrane</keyword>
<comment type="similarity">
    <text evidence="3">Belongs to the complex I NDUFA1 subunit family.</text>
</comment>
<evidence type="ECO:0000256" key="6">
    <source>
        <dbReference type="ARBA" id="ARBA00022660"/>
    </source>
</evidence>
<dbReference type="AlphaFoldDB" id="A0A4V1IV51"/>
<keyword evidence="10 14" id="KW-1133">Transmembrane helix</keyword>
<evidence type="ECO:0000256" key="13">
    <source>
        <dbReference type="SAM" id="MobiDB-lite"/>
    </source>
</evidence>
<evidence type="ECO:0000256" key="12">
    <source>
        <dbReference type="ARBA" id="ARBA00023136"/>
    </source>
</evidence>
<dbReference type="GO" id="GO:0005743">
    <property type="term" value="C:mitochondrial inner membrane"/>
    <property type="evidence" value="ECO:0007669"/>
    <property type="project" value="UniProtKB-SubCell"/>
</dbReference>
<accession>A0A4V1IV51</accession>
<evidence type="ECO:0000256" key="14">
    <source>
        <dbReference type="SAM" id="Phobius"/>
    </source>
</evidence>
<organism evidence="15 16">
    <name type="scientific">Caulochytrium protostelioides</name>
    <dbReference type="NCBI Taxonomy" id="1555241"/>
    <lineage>
        <taxon>Eukaryota</taxon>
        <taxon>Fungi</taxon>
        <taxon>Fungi incertae sedis</taxon>
        <taxon>Chytridiomycota</taxon>
        <taxon>Chytridiomycota incertae sedis</taxon>
        <taxon>Chytridiomycetes</taxon>
        <taxon>Caulochytriales</taxon>
        <taxon>Caulochytriaceae</taxon>
        <taxon>Caulochytrium</taxon>
    </lineage>
</organism>
<evidence type="ECO:0000256" key="8">
    <source>
        <dbReference type="ARBA" id="ARBA00022792"/>
    </source>
</evidence>
<feature type="region of interest" description="Disordered" evidence="13">
    <location>
        <begin position="58"/>
        <end position="87"/>
    </location>
</feature>
<reference evidence="16" key="1">
    <citation type="journal article" date="2018" name="Nat. Microbiol.">
        <title>Leveraging single-cell genomics to expand the fungal tree of life.</title>
        <authorList>
            <person name="Ahrendt S.R."/>
            <person name="Quandt C.A."/>
            <person name="Ciobanu D."/>
            <person name="Clum A."/>
            <person name="Salamov A."/>
            <person name="Andreopoulos B."/>
            <person name="Cheng J.F."/>
            <person name="Woyke T."/>
            <person name="Pelin A."/>
            <person name="Henrissat B."/>
            <person name="Reynolds N.K."/>
            <person name="Benny G.L."/>
            <person name="Smith M.E."/>
            <person name="James T.Y."/>
            <person name="Grigoriev I.V."/>
        </authorList>
    </citation>
    <scope>NUCLEOTIDE SEQUENCE [LARGE SCALE GENOMIC DNA]</scope>
    <source>
        <strain evidence="16">ATCC 52028</strain>
    </source>
</reference>
<evidence type="ECO:0000313" key="15">
    <source>
        <dbReference type="EMBL" id="RKP02839.1"/>
    </source>
</evidence>
<evidence type="ECO:0000256" key="5">
    <source>
        <dbReference type="ARBA" id="ARBA00022448"/>
    </source>
</evidence>
<evidence type="ECO:0000256" key="7">
    <source>
        <dbReference type="ARBA" id="ARBA00022692"/>
    </source>
</evidence>
<protein>
    <recommendedName>
        <fullName evidence="4">NADH dehydrogenase [ubiquinone] 1 alpha subcomplex subunit 1</fullName>
    </recommendedName>
</protein>
<gene>
    <name evidence="15" type="ORF">CXG81DRAFT_10296</name>
</gene>
<sequence>MPIPTEAFASFAIVGIIGFGGRYILNAFQHFENDGKSRRWNVDKWDRQMMERDARMTGNVNRQLAQPRAPRQFSTNSALELEKASFL</sequence>
<keyword evidence="16" id="KW-1185">Reference proteome</keyword>
<evidence type="ECO:0000256" key="9">
    <source>
        <dbReference type="ARBA" id="ARBA00022982"/>
    </source>
</evidence>
<keyword evidence="9" id="KW-0249">Electron transport</keyword>
<evidence type="ECO:0000256" key="1">
    <source>
        <dbReference type="ARBA" id="ARBA00003195"/>
    </source>
</evidence>
<keyword evidence="5" id="KW-0813">Transport</keyword>
<name>A0A4V1IV51_9FUNG</name>
<dbReference type="PANTHER" id="PTHR17098">
    <property type="entry name" value="NADH-UBIQUINONE OXIDOREDUCTASE MWFE SUBUNIT"/>
    <property type="match status" value="1"/>
</dbReference>
<dbReference type="InterPro" id="IPR017384">
    <property type="entry name" value="NADH_Ub_cplx-1_asu_su-1"/>
</dbReference>